<accession>A0AAD9WIA5</accession>
<protein>
    <submittedName>
        <fullName evidence="1">Uncharacterized protein</fullName>
    </submittedName>
</protein>
<organism evidence="1 2">
    <name type="scientific">Eucalyptus grandis</name>
    <name type="common">Flooded gum</name>
    <dbReference type="NCBI Taxonomy" id="71139"/>
    <lineage>
        <taxon>Eukaryota</taxon>
        <taxon>Viridiplantae</taxon>
        <taxon>Streptophyta</taxon>
        <taxon>Embryophyta</taxon>
        <taxon>Tracheophyta</taxon>
        <taxon>Spermatophyta</taxon>
        <taxon>Magnoliopsida</taxon>
        <taxon>eudicotyledons</taxon>
        <taxon>Gunneridae</taxon>
        <taxon>Pentapetalae</taxon>
        <taxon>rosids</taxon>
        <taxon>malvids</taxon>
        <taxon>Myrtales</taxon>
        <taxon>Myrtaceae</taxon>
        <taxon>Myrtoideae</taxon>
        <taxon>Eucalypteae</taxon>
        <taxon>Eucalyptus</taxon>
    </lineage>
</organism>
<dbReference type="Proteomes" id="UP000030711">
    <property type="component" value="Unassembled WGS sequence"/>
</dbReference>
<evidence type="ECO:0000313" key="1">
    <source>
        <dbReference type="EMBL" id="KAK2631487.1"/>
    </source>
</evidence>
<proteinExistence type="predicted"/>
<keyword evidence="2" id="KW-1185">Reference proteome</keyword>
<name>A0AAD9WIA5_EUCGR</name>
<evidence type="ECO:0000313" key="2">
    <source>
        <dbReference type="Proteomes" id="UP000030711"/>
    </source>
</evidence>
<sequence length="98" mass="11579">MLKIMVQLVRHQIGLSIGHPISEHLTTLNHADCYRVVCQHIYRISLTGKSSTHTYFLIRVVYVRIARKHCKEFYFKPSAHPEAIIYCKIRDRGTRIHY</sequence>
<dbReference type="AlphaFoldDB" id="A0AAD9WIA5"/>
<dbReference type="EMBL" id="MU849693">
    <property type="protein sequence ID" value="KAK2631487.1"/>
    <property type="molecule type" value="Genomic_DNA"/>
</dbReference>
<comment type="caution">
    <text evidence="1">The sequence shown here is derived from an EMBL/GenBank/DDBJ whole genome shotgun (WGS) entry which is preliminary data.</text>
</comment>
<gene>
    <name evidence="1" type="ORF">EUGRSUZ_L02844</name>
</gene>
<reference evidence="1 2" key="1">
    <citation type="journal article" date="2014" name="Nature">
        <title>The genome of Eucalyptus grandis.</title>
        <authorList>
            <person name="Myburg A.A."/>
            <person name="Grattapaglia D."/>
            <person name="Tuskan G.A."/>
            <person name="Hellsten U."/>
            <person name="Hayes R.D."/>
            <person name="Grimwood J."/>
            <person name="Jenkins J."/>
            <person name="Lindquist E."/>
            <person name="Tice H."/>
            <person name="Bauer D."/>
            <person name="Goodstein D.M."/>
            <person name="Dubchak I."/>
            <person name="Poliakov A."/>
            <person name="Mizrachi E."/>
            <person name="Kullan A.R."/>
            <person name="Hussey S.G."/>
            <person name="Pinard D."/>
            <person name="van der Merwe K."/>
            <person name="Singh P."/>
            <person name="van Jaarsveld I."/>
            <person name="Silva-Junior O.B."/>
            <person name="Togawa R.C."/>
            <person name="Pappas M.R."/>
            <person name="Faria D.A."/>
            <person name="Sansaloni C.P."/>
            <person name="Petroli C.D."/>
            <person name="Yang X."/>
            <person name="Ranjan P."/>
            <person name="Tschaplinski T.J."/>
            <person name="Ye C.Y."/>
            <person name="Li T."/>
            <person name="Sterck L."/>
            <person name="Vanneste K."/>
            <person name="Murat F."/>
            <person name="Soler M."/>
            <person name="Clemente H.S."/>
            <person name="Saidi N."/>
            <person name="Cassan-Wang H."/>
            <person name="Dunand C."/>
            <person name="Hefer C.A."/>
            <person name="Bornberg-Bauer E."/>
            <person name="Kersting A.R."/>
            <person name="Vining K."/>
            <person name="Amarasinghe V."/>
            <person name="Ranik M."/>
            <person name="Naithani S."/>
            <person name="Elser J."/>
            <person name="Boyd A.E."/>
            <person name="Liston A."/>
            <person name="Spatafora J.W."/>
            <person name="Dharmwardhana P."/>
            <person name="Raja R."/>
            <person name="Sullivan C."/>
            <person name="Romanel E."/>
            <person name="Alves-Ferreira M."/>
            <person name="Kulheim C."/>
            <person name="Foley W."/>
            <person name="Carocha V."/>
            <person name="Paiva J."/>
            <person name="Kudrna D."/>
            <person name="Brommonschenkel S.H."/>
            <person name="Pasquali G."/>
            <person name="Byrne M."/>
            <person name="Rigault P."/>
            <person name="Tibbits J."/>
            <person name="Spokevicius A."/>
            <person name="Jones R.C."/>
            <person name="Steane D.A."/>
            <person name="Vaillancourt R.E."/>
            <person name="Potts B.M."/>
            <person name="Joubert F."/>
            <person name="Barry K."/>
            <person name="Pappas G.J."/>
            <person name="Strauss S.H."/>
            <person name="Jaiswal P."/>
            <person name="Grima-Pettenati J."/>
            <person name="Salse J."/>
            <person name="Van de Peer Y."/>
            <person name="Rokhsar D.S."/>
            <person name="Schmutz J."/>
        </authorList>
    </citation>
    <scope>NUCLEOTIDE SEQUENCE [LARGE SCALE GENOMIC DNA]</scope>
    <source>
        <strain evidence="2">cv. BRASUZ1</strain>
        <tissue evidence="1">Leaf extractions</tissue>
    </source>
</reference>